<dbReference type="PROSITE" id="PS00166">
    <property type="entry name" value="ENOYL_COA_HYDRATASE"/>
    <property type="match status" value="1"/>
</dbReference>
<comment type="subunit">
    <text evidence="4">Homotrimer.</text>
</comment>
<evidence type="ECO:0000256" key="10">
    <source>
        <dbReference type="ARBA" id="ARBA00023235"/>
    </source>
</evidence>
<protein>
    <recommendedName>
        <fullName evidence="16">Enoyl-CoA delta isomerase 1, mitochondrial</fullName>
    </recommendedName>
    <alternativeName>
        <fullName evidence="17">3,2-trans-enoyl-CoA isomerase</fullName>
    </alternativeName>
</protein>
<dbReference type="OrthoDB" id="1696280at2759"/>
<sequence length="317" mass="36077">MARPNLKSLLRLSQFAVNLNLNKTTQLTNLSKSLITQNRNFSTSKIIRQDTSNNNAPATKINFYVEEYKDKGYMVLKFNKAPVNSLNLEFLTELNIQLDKIEQSKDIKGVILTSHLPNIFSAGLDILEMYQIKQERGTQFWTALQETWIKLYGSNKIFIAAINGHSPAGGCLLAMSCDYRIMTKGPYKIGLNETLLGIKAPFWFRDTMINTIGYRETEKALQLGKLYSPEEALAVNLVDEIVDANVLIQKAEEQMVKWCSIPTVARELTKSSMRRDTVSKLIAQRESDTQSFIEFTQRDSIQKSLKGYLEAMKKPKK</sequence>
<evidence type="ECO:0000256" key="3">
    <source>
        <dbReference type="ARBA" id="ARBA00005254"/>
    </source>
</evidence>
<dbReference type="InterPro" id="IPR029045">
    <property type="entry name" value="ClpP/crotonase-like_dom_sf"/>
</dbReference>
<comment type="similarity">
    <text evidence="3 18">Belongs to the enoyl-CoA hydratase/isomerase family.</text>
</comment>
<evidence type="ECO:0000256" key="1">
    <source>
        <dbReference type="ARBA" id="ARBA00004305"/>
    </source>
</evidence>
<dbReference type="CDD" id="cd06558">
    <property type="entry name" value="crotonase-like"/>
    <property type="match status" value="1"/>
</dbReference>
<evidence type="ECO:0000256" key="6">
    <source>
        <dbReference type="ARBA" id="ARBA00022946"/>
    </source>
</evidence>
<evidence type="ECO:0000256" key="2">
    <source>
        <dbReference type="ARBA" id="ARBA00005005"/>
    </source>
</evidence>
<comment type="catalytic activity">
    <reaction evidence="13">
        <text>(3Z)-dodecenoyl-CoA = (2E)-dodecenoyl-CoA</text>
        <dbReference type="Rhea" id="RHEA:23716"/>
        <dbReference type="ChEBI" id="CHEBI:57330"/>
        <dbReference type="ChEBI" id="CHEBI:58543"/>
        <dbReference type="EC" id="5.3.3.8"/>
    </reaction>
    <physiologicalReaction direction="left-to-right" evidence="13">
        <dbReference type="Rhea" id="RHEA:23717"/>
    </physiologicalReaction>
</comment>
<evidence type="ECO:0000256" key="18">
    <source>
        <dbReference type="RuleBase" id="RU003707"/>
    </source>
</evidence>
<dbReference type="PANTHER" id="PTHR11941:SF45">
    <property type="entry name" value="ENOYL-COA DELTA ISOMERASE 1, MITOCHONDRIAL"/>
    <property type="match status" value="1"/>
</dbReference>
<dbReference type="Proteomes" id="UP000663879">
    <property type="component" value="Unassembled WGS sequence"/>
</dbReference>
<keyword evidence="20" id="KW-1185">Reference proteome</keyword>
<keyword evidence="10" id="KW-0413">Isomerase</keyword>
<dbReference type="InterPro" id="IPR018376">
    <property type="entry name" value="Enoyl-CoA_hyd/isom_CS"/>
</dbReference>
<accession>A0A813M3H3</accession>
<dbReference type="GO" id="GO:0005759">
    <property type="term" value="C:mitochondrial matrix"/>
    <property type="evidence" value="ECO:0007669"/>
    <property type="project" value="UniProtKB-SubCell"/>
</dbReference>
<dbReference type="GO" id="GO:0006635">
    <property type="term" value="P:fatty acid beta-oxidation"/>
    <property type="evidence" value="ECO:0007669"/>
    <property type="project" value="TreeGrafter"/>
</dbReference>
<evidence type="ECO:0000256" key="14">
    <source>
        <dbReference type="ARBA" id="ARBA00052542"/>
    </source>
</evidence>
<proteinExistence type="inferred from homology"/>
<dbReference type="SUPFAM" id="SSF52096">
    <property type="entry name" value="ClpP/crotonase"/>
    <property type="match status" value="1"/>
</dbReference>
<evidence type="ECO:0000256" key="15">
    <source>
        <dbReference type="ARBA" id="ARBA00056147"/>
    </source>
</evidence>
<gene>
    <name evidence="19" type="ORF">OXX778_LOCUS235</name>
</gene>
<keyword evidence="6" id="KW-0809">Transit peptide</keyword>
<evidence type="ECO:0000313" key="19">
    <source>
        <dbReference type="EMBL" id="CAF0705138.1"/>
    </source>
</evidence>
<name>A0A813M3H3_9BILA</name>
<evidence type="ECO:0000256" key="17">
    <source>
        <dbReference type="ARBA" id="ARBA00083575"/>
    </source>
</evidence>
<evidence type="ECO:0000256" key="16">
    <source>
        <dbReference type="ARBA" id="ARBA00068317"/>
    </source>
</evidence>
<comment type="catalytic activity">
    <reaction evidence="11">
        <text>(3Z)-decenoyl-CoA = (2E)-decenoyl-CoA</text>
        <dbReference type="Rhea" id="RHEA:77195"/>
        <dbReference type="ChEBI" id="CHEBI:61406"/>
        <dbReference type="ChEBI" id="CHEBI:195601"/>
    </reaction>
    <physiologicalReaction direction="left-to-right" evidence="11">
        <dbReference type="Rhea" id="RHEA:77196"/>
    </physiologicalReaction>
</comment>
<comment type="catalytic activity">
    <reaction evidence="14">
        <text>(3Z)-octenoyl-CoA = (2E)-octenoyl-CoA</text>
        <dbReference type="Rhea" id="RHEA:46044"/>
        <dbReference type="ChEBI" id="CHEBI:62242"/>
        <dbReference type="ChEBI" id="CHEBI:85640"/>
    </reaction>
    <physiologicalReaction direction="left-to-right" evidence="14">
        <dbReference type="Rhea" id="RHEA:46045"/>
    </physiologicalReaction>
</comment>
<evidence type="ECO:0000256" key="9">
    <source>
        <dbReference type="ARBA" id="ARBA00023128"/>
    </source>
</evidence>
<organism evidence="19 20">
    <name type="scientific">Brachionus calyciflorus</name>
    <dbReference type="NCBI Taxonomy" id="104777"/>
    <lineage>
        <taxon>Eukaryota</taxon>
        <taxon>Metazoa</taxon>
        <taxon>Spiralia</taxon>
        <taxon>Gnathifera</taxon>
        <taxon>Rotifera</taxon>
        <taxon>Eurotatoria</taxon>
        <taxon>Monogononta</taxon>
        <taxon>Pseudotrocha</taxon>
        <taxon>Ploima</taxon>
        <taxon>Brachionidae</taxon>
        <taxon>Brachionus</taxon>
    </lineage>
</organism>
<dbReference type="FunFam" id="3.90.226.10:FF:000034">
    <property type="entry name" value="Enoyl-CoA delta isomerase 1"/>
    <property type="match status" value="1"/>
</dbReference>
<evidence type="ECO:0000256" key="11">
    <source>
        <dbReference type="ARBA" id="ARBA00050938"/>
    </source>
</evidence>
<dbReference type="Gene3D" id="6.10.250.170">
    <property type="match status" value="1"/>
</dbReference>
<keyword evidence="8" id="KW-0443">Lipid metabolism</keyword>
<keyword evidence="5" id="KW-0276">Fatty acid metabolism</keyword>
<comment type="pathway">
    <text evidence="2">Lipid metabolism; fatty acid beta-oxidation.</text>
</comment>
<evidence type="ECO:0000256" key="4">
    <source>
        <dbReference type="ARBA" id="ARBA00011233"/>
    </source>
</evidence>
<comment type="subcellular location">
    <subcellularLocation>
        <location evidence="1">Mitochondrion matrix</location>
    </subcellularLocation>
</comment>
<evidence type="ECO:0000256" key="13">
    <source>
        <dbReference type="ARBA" id="ARBA00052376"/>
    </source>
</evidence>
<dbReference type="Gene3D" id="3.90.226.10">
    <property type="entry name" value="2-enoyl-CoA Hydratase, Chain A, domain 1"/>
    <property type="match status" value="1"/>
</dbReference>
<dbReference type="GO" id="GO:0004165">
    <property type="term" value="F:delta(3)-delta(2)-enoyl-CoA isomerase activity"/>
    <property type="evidence" value="ECO:0007669"/>
    <property type="project" value="UniProtKB-EC"/>
</dbReference>
<keyword evidence="9" id="KW-0496">Mitochondrion</keyword>
<dbReference type="InterPro" id="IPR001753">
    <property type="entry name" value="Enoyl-CoA_hydra/iso"/>
</dbReference>
<comment type="caution">
    <text evidence="19">The sequence shown here is derived from an EMBL/GenBank/DDBJ whole genome shotgun (WGS) entry which is preliminary data.</text>
</comment>
<dbReference type="Pfam" id="PF00378">
    <property type="entry name" value="ECH_1"/>
    <property type="match status" value="1"/>
</dbReference>
<evidence type="ECO:0000313" key="20">
    <source>
        <dbReference type="Proteomes" id="UP000663879"/>
    </source>
</evidence>
<comment type="catalytic activity">
    <reaction evidence="12">
        <text>(2E)-tetradecenoyl-CoA = (3Z)-tetradecenoyl-CoA</text>
        <dbReference type="Rhea" id="RHEA:29847"/>
        <dbReference type="ChEBI" id="CHEBI:61405"/>
        <dbReference type="ChEBI" id="CHEBI:61968"/>
    </reaction>
    <physiologicalReaction direction="right-to-left" evidence="12">
        <dbReference type="Rhea" id="RHEA:29849"/>
    </physiologicalReaction>
</comment>
<dbReference type="AlphaFoldDB" id="A0A813M3H3"/>
<keyword evidence="7" id="KW-0007">Acetylation</keyword>
<evidence type="ECO:0000256" key="7">
    <source>
        <dbReference type="ARBA" id="ARBA00022990"/>
    </source>
</evidence>
<evidence type="ECO:0000256" key="5">
    <source>
        <dbReference type="ARBA" id="ARBA00022832"/>
    </source>
</evidence>
<dbReference type="EMBL" id="CAJNOC010000010">
    <property type="protein sequence ID" value="CAF0705138.1"/>
    <property type="molecule type" value="Genomic_DNA"/>
</dbReference>
<evidence type="ECO:0000256" key="12">
    <source>
        <dbReference type="ARBA" id="ARBA00051293"/>
    </source>
</evidence>
<dbReference type="PANTHER" id="PTHR11941">
    <property type="entry name" value="ENOYL-COA HYDRATASE-RELATED"/>
    <property type="match status" value="1"/>
</dbReference>
<comment type="function">
    <text evidence="15">Key enzyme of fatty acid beta-oxidation. Able to isomerize both 3-cis (3Z) and 3-trans (3E) double bonds into the 2-trans (2E) form in a range of enoyl-CoA species, with a preference for (3Z)-enoyl-CoAs over (3E)-enoyl-CoAs. The catalytic efficiency of this enzyme is not affected by the fatty acyl chain length.</text>
</comment>
<reference evidence="19" key="1">
    <citation type="submission" date="2021-02" db="EMBL/GenBank/DDBJ databases">
        <authorList>
            <person name="Nowell W R."/>
        </authorList>
    </citation>
    <scope>NUCLEOTIDE SEQUENCE</scope>
    <source>
        <strain evidence="19">Ploen Becks lab</strain>
    </source>
</reference>
<evidence type="ECO:0000256" key="8">
    <source>
        <dbReference type="ARBA" id="ARBA00023098"/>
    </source>
</evidence>